<gene>
    <name evidence="1" type="ordered locus">TTX_0499</name>
</gene>
<dbReference type="Proteomes" id="UP000002654">
    <property type="component" value="Chromosome"/>
</dbReference>
<dbReference type="InterPro" id="IPR036388">
    <property type="entry name" value="WH-like_DNA-bd_sf"/>
</dbReference>
<evidence type="ECO:0000313" key="1">
    <source>
        <dbReference type="EMBL" id="CCC81165.1"/>
    </source>
</evidence>
<dbReference type="RefSeq" id="WP_014126422.1">
    <property type="nucleotide sequence ID" value="NC_016070.1"/>
</dbReference>
<dbReference type="InterPro" id="IPR011991">
    <property type="entry name" value="ArsR-like_HTH"/>
</dbReference>
<dbReference type="eggNOG" id="arCOG00739">
    <property type="taxonomic scope" value="Archaea"/>
</dbReference>
<dbReference type="KEGG" id="ttn:TTX_0499"/>
<dbReference type="EMBL" id="FN869859">
    <property type="protein sequence ID" value="CCC81165.1"/>
    <property type="molecule type" value="Genomic_DNA"/>
</dbReference>
<evidence type="ECO:0000313" key="2">
    <source>
        <dbReference type="Proteomes" id="UP000002654"/>
    </source>
</evidence>
<dbReference type="Gene3D" id="1.10.10.10">
    <property type="entry name" value="Winged helix-like DNA-binding domain superfamily/Winged helix DNA-binding domain"/>
    <property type="match status" value="1"/>
</dbReference>
<reference evidence="1 2" key="1">
    <citation type="journal article" date="2011" name="PLoS ONE">
        <title>The complete genome sequence of Thermoproteus tenax: a physiologically versatile member of the Crenarchaeota.</title>
        <authorList>
            <person name="Siebers B."/>
            <person name="Zaparty M."/>
            <person name="Raddatz G."/>
            <person name="Tjaden B."/>
            <person name="Albers S.V."/>
            <person name="Bell S.D."/>
            <person name="Blombach F."/>
            <person name="Kletzin A."/>
            <person name="Kyrpides N."/>
            <person name="Lanz C."/>
            <person name="Plagens A."/>
            <person name="Rampp M."/>
            <person name="Rosinus A."/>
            <person name="von Jan M."/>
            <person name="Makarova K.S."/>
            <person name="Klenk H.P."/>
            <person name="Schuster S.C."/>
            <person name="Hensel R."/>
        </authorList>
    </citation>
    <scope>NUCLEOTIDE SEQUENCE [LARGE SCALE GENOMIC DNA]</scope>
    <source>
        <strain evidence="2">ATCC 35583 / DSM 2078 / JCM 9277 / NBRC 100435 / Kra 1</strain>
    </source>
</reference>
<dbReference type="Pfam" id="PF13412">
    <property type="entry name" value="HTH_24"/>
    <property type="match status" value="1"/>
</dbReference>
<accession>G4RNM1</accession>
<dbReference type="InterPro" id="IPR036390">
    <property type="entry name" value="WH_DNA-bd_sf"/>
</dbReference>
<dbReference type="GeneID" id="11263500"/>
<protein>
    <submittedName>
        <fullName evidence="1">Transcriptional regulator, ArsR family</fullName>
    </submittedName>
</protein>
<dbReference type="PANTHER" id="PTHR36216">
    <property type="entry name" value="TRANSCRIPTIONAL REGULATOR, TRMB"/>
    <property type="match status" value="1"/>
</dbReference>
<sequence length="232" mass="24481">MFNITVAVMLLPFTVYPINLALPYGNYTVTPHLPPYCTPNVPFVASGSAVIICKNPTNRTVEVRGYVLVEGSPPPPPPPAPGGLPPAVVALAVASTAGAASYVATNRREWITVALGPLAKKLGALGALGLPAIGRVKRAVADDPIRRQIIAAVEKMGAATLSQIAKAVGKSWGAVQWHVYVLEREGKLKSIKVGPFTYYFVNARAAAEVILSSVDPSSLSLEDREKLDLMAS</sequence>
<dbReference type="PaxDb" id="768679-TTX_0499"/>
<proteinExistence type="predicted"/>
<dbReference type="AlphaFoldDB" id="G4RNM1"/>
<dbReference type="CDD" id="cd00090">
    <property type="entry name" value="HTH_ARSR"/>
    <property type="match status" value="1"/>
</dbReference>
<dbReference type="PANTHER" id="PTHR36216:SF1">
    <property type="entry name" value="HTH ARSR-TYPE DOMAIN-CONTAINING PROTEIN"/>
    <property type="match status" value="1"/>
</dbReference>
<dbReference type="HOGENOM" id="CLU_1243066_0_0_2"/>
<organism evidence="1 2">
    <name type="scientific">Thermoproteus tenax (strain ATCC 35583 / DSM 2078 / JCM 9277 / NBRC 100435 / Kra 1)</name>
    <dbReference type="NCBI Taxonomy" id="768679"/>
    <lineage>
        <taxon>Archaea</taxon>
        <taxon>Thermoproteota</taxon>
        <taxon>Thermoprotei</taxon>
        <taxon>Thermoproteales</taxon>
        <taxon>Thermoproteaceae</taxon>
        <taxon>Thermoproteus</taxon>
    </lineage>
</organism>
<name>G4RNM1_THETK</name>
<dbReference type="SUPFAM" id="SSF46785">
    <property type="entry name" value="Winged helix' DNA-binding domain"/>
    <property type="match status" value="1"/>
</dbReference>
<dbReference type="PATRIC" id="fig|768679.9.peg.514"/>
<keyword evidence="2" id="KW-1185">Reference proteome</keyword>
<dbReference type="STRING" id="768679.TTX_0499"/>